<dbReference type="PANTHER" id="PTHR12277:SF64">
    <property type="entry name" value="SUPERFAMILY HYDROLASE, PUTATIVE (AFU_ORTHOLOGUE AFUA_3G01760)-RELATED"/>
    <property type="match status" value="1"/>
</dbReference>
<evidence type="ECO:0000256" key="1">
    <source>
        <dbReference type="SAM" id="Phobius"/>
    </source>
</evidence>
<dbReference type="GO" id="GO:0016020">
    <property type="term" value="C:membrane"/>
    <property type="evidence" value="ECO:0007669"/>
    <property type="project" value="TreeGrafter"/>
</dbReference>
<reference evidence="2" key="1">
    <citation type="submission" date="2022-07" db="EMBL/GenBank/DDBJ databases">
        <title>Genome Sequence of Physisporinus lineatus.</title>
        <authorList>
            <person name="Buettner E."/>
        </authorList>
    </citation>
    <scope>NUCLEOTIDE SEQUENCE</scope>
    <source>
        <strain evidence="2">VT162</strain>
    </source>
</reference>
<dbReference type="AlphaFoldDB" id="A0AAD5V3S1"/>
<comment type="caution">
    <text evidence="2">The sequence shown here is derived from an EMBL/GenBank/DDBJ whole genome shotgun (WGS) entry which is preliminary data.</text>
</comment>
<dbReference type="SUPFAM" id="SSF53474">
    <property type="entry name" value="alpha/beta-Hydrolases"/>
    <property type="match status" value="1"/>
</dbReference>
<dbReference type="PANTHER" id="PTHR12277">
    <property type="entry name" value="ALPHA/BETA HYDROLASE DOMAIN-CONTAINING PROTEIN"/>
    <property type="match status" value="1"/>
</dbReference>
<name>A0AAD5V3S1_9APHY</name>
<keyword evidence="3" id="KW-1185">Reference proteome</keyword>
<dbReference type="InterPro" id="IPR029058">
    <property type="entry name" value="AB_hydrolase_fold"/>
</dbReference>
<sequence>MAFQPTGDTPSLWLALGAFVGLPLALWVYKCIMMVVFQRKIIYMGYVPMGARSEQLGVDVKPSKDVSCEEVSITGDGRIKLSGILVQKNTVKDPQTIILYFQGNAGNPLGRIPIFEKLLSNPSLSHSLAILAIAPRSYWKSSSTTPTQQGLTSDYLHALSYTSHRFPNASIILYGHSLGGAIVPCLASQLKAKDHANVKGLVLENPFSSIPGMVRALYPQKWLPYHYLGQLTFDKWDALHVVTNTSEESLLGKLSRSMLVMVSEKDELVPPTMGEQLFHAASAGEGSTKRYVVIKGALHENAWMFRQVRTKQNYATLPNE</sequence>
<keyword evidence="1" id="KW-1133">Transmembrane helix</keyword>
<evidence type="ECO:0000313" key="2">
    <source>
        <dbReference type="EMBL" id="KAJ3481297.1"/>
    </source>
</evidence>
<keyword evidence="1" id="KW-0812">Transmembrane</keyword>
<dbReference type="GO" id="GO:0008474">
    <property type="term" value="F:palmitoyl-(protein) hydrolase activity"/>
    <property type="evidence" value="ECO:0007669"/>
    <property type="project" value="TreeGrafter"/>
</dbReference>
<gene>
    <name evidence="2" type="ORF">NLI96_g7762</name>
</gene>
<protein>
    <submittedName>
        <fullName evidence="2">Uncharacterized protein</fullName>
    </submittedName>
</protein>
<dbReference type="EMBL" id="JANAWD010000329">
    <property type="protein sequence ID" value="KAJ3481297.1"/>
    <property type="molecule type" value="Genomic_DNA"/>
</dbReference>
<dbReference type="Gene3D" id="3.40.50.1820">
    <property type="entry name" value="alpha/beta hydrolase"/>
    <property type="match status" value="1"/>
</dbReference>
<keyword evidence="1" id="KW-0472">Membrane</keyword>
<evidence type="ECO:0000313" key="3">
    <source>
        <dbReference type="Proteomes" id="UP001212997"/>
    </source>
</evidence>
<organism evidence="2 3">
    <name type="scientific">Meripilus lineatus</name>
    <dbReference type="NCBI Taxonomy" id="2056292"/>
    <lineage>
        <taxon>Eukaryota</taxon>
        <taxon>Fungi</taxon>
        <taxon>Dikarya</taxon>
        <taxon>Basidiomycota</taxon>
        <taxon>Agaricomycotina</taxon>
        <taxon>Agaricomycetes</taxon>
        <taxon>Polyporales</taxon>
        <taxon>Meripilaceae</taxon>
        <taxon>Meripilus</taxon>
    </lineage>
</organism>
<accession>A0AAD5V3S1</accession>
<proteinExistence type="predicted"/>
<dbReference type="Proteomes" id="UP001212997">
    <property type="component" value="Unassembled WGS sequence"/>
</dbReference>
<feature type="transmembrane region" description="Helical" evidence="1">
    <location>
        <begin position="12"/>
        <end position="37"/>
    </location>
</feature>